<feature type="compositionally biased region" description="Basic and acidic residues" evidence="1">
    <location>
        <begin position="498"/>
        <end position="514"/>
    </location>
</feature>
<organism evidence="2 3">
    <name type="scientific">Drosophila suzukii</name>
    <name type="common">Spotted-wing drosophila fruit fly</name>
    <dbReference type="NCBI Taxonomy" id="28584"/>
    <lineage>
        <taxon>Eukaryota</taxon>
        <taxon>Metazoa</taxon>
        <taxon>Ecdysozoa</taxon>
        <taxon>Arthropoda</taxon>
        <taxon>Hexapoda</taxon>
        <taxon>Insecta</taxon>
        <taxon>Pterygota</taxon>
        <taxon>Neoptera</taxon>
        <taxon>Endopterygota</taxon>
        <taxon>Diptera</taxon>
        <taxon>Brachycera</taxon>
        <taxon>Muscomorpha</taxon>
        <taxon>Ephydroidea</taxon>
        <taxon>Drosophilidae</taxon>
        <taxon>Drosophila</taxon>
        <taxon>Sophophora</taxon>
    </lineage>
</organism>
<keyword evidence="2" id="KW-1185">Reference proteome</keyword>
<dbReference type="Proteomes" id="UP001652628">
    <property type="component" value="Chromosome 2R"/>
</dbReference>
<name>A0AB39Z3U1_DROSZ</name>
<dbReference type="AlphaFoldDB" id="A0AB39Z3U1"/>
<evidence type="ECO:0000313" key="2">
    <source>
        <dbReference type="Proteomes" id="UP001652628"/>
    </source>
</evidence>
<evidence type="ECO:0000313" key="3">
    <source>
        <dbReference type="RefSeq" id="XP_016928010.3"/>
    </source>
</evidence>
<sequence length="659" mass="74969">MAIRMQDCRSMSEPCQCPRCRFEMRMSSHLMNCQEKCTPSAKCCNMGGLPQENQPSFDNCQRPCWPKRSVPQEVSQNFHQGNSQKLPQESPLKWNCQPLRNIIYGQQSPGQANQEYRQQNPQQTTQQFSQQSPRKCCYQVPPQNFCQQSPQNYFQTPPGILFHKHPGNVCQEDFEDDHYNGQNGMRRRPCYCVTHEMGVQTDETECKSTKDQSQSPTPEEPKDPSVEYIAVTEFTTKEVEVKHHTGAKDIYIERVQSVSHFPTTAREHITETPTRKKVQEEKHENNTIKDESKEDNIVPLRALRPSELEPIMESAKAEVPKVDSKAETGELLYYQYETFERDFGDSQETVKKSTKKGRSALGSPAPRLSKTRTPTPRSPISRSPTSRSPGTRSPISLTPSRGSPTSHKSIYRTPREDMSRSESGRDISPPLSPQSSATKSEQNTSIGNDDDTSKPFVMLSSDNSDDKDEEIKPEVPEEEERLPSDYDNVSTVHVRVTNRKEASVKRPNGEKSNDKITAVFESRVSEVLLKEQGEKKPGEKKPSKKNEGERQPGEKKPEEKKPSANKPEKKKSKGLPPPKMEMKRGYPSNDLVCRFANPPKCKPTCRSFRFPCPSSNPFKSFNSFNSFNSFKQCPSRSPSTRQYDPIYGFGSKCIAYYCR</sequence>
<feature type="compositionally biased region" description="Basic and acidic residues" evidence="1">
    <location>
        <begin position="413"/>
        <end position="425"/>
    </location>
</feature>
<feature type="region of interest" description="Disordered" evidence="1">
    <location>
        <begin position="202"/>
        <end position="226"/>
    </location>
</feature>
<feature type="compositionally biased region" description="Low complexity" evidence="1">
    <location>
        <begin position="366"/>
        <end position="394"/>
    </location>
</feature>
<feature type="compositionally biased region" description="Basic and acidic residues" evidence="1">
    <location>
        <begin position="342"/>
        <end position="351"/>
    </location>
</feature>
<feature type="compositionally biased region" description="Polar residues" evidence="1">
    <location>
        <begin position="433"/>
        <end position="447"/>
    </location>
</feature>
<evidence type="ECO:0000256" key="1">
    <source>
        <dbReference type="SAM" id="MobiDB-lite"/>
    </source>
</evidence>
<dbReference type="GeneID" id="108008641"/>
<feature type="compositionally biased region" description="Basic and acidic residues" evidence="1">
    <location>
        <begin position="266"/>
        <end position="296"/>
    </location>
</feature>
<proteinExistence type="predicted"/>
<feature type="compositionally biased region" description="Basic and acidic residues" evidence="1">
    <location>
        <begin position="528"/>
        <end position="562"/>
    </location>
</feature>
<feature type="region of interest" description="Disordered" evidence="1">
    <location>
        <begin position="266"/>
        <end position="300"/>
    </location>
</feature>
<reference evidence="3" key="1">
    <citation type="submission" date="2025-08" db="UniProtKB">
        <authorList>
            <consortium name="RefSeq"/>
        </authorList>
    </citation>
    <scope>IDENTIFICATION</scope>
</reference>
<feature type="compositionally biased region" description="Polar residues" evidence="1">
    <location>
        <begin position="395"/>
        <end position="408"/>
    </location>
</feature>
<protein>
    <submittedName>
        <fullName evidence="3">Neurofilament medium polypeptide isoform X1</fullName>
    </submittedName>
</protein>
<dbReference type="RefSeq" id="XP_016928010.3">
    <property type="nucleotide sequence ID" value="XM_017072521.4"/>
</dbReference>
<feature type="region of interest" description="Disordered" evidence="1">
    <location>
        <begin position="342"/>
        <end position="586"/>
    </location>
</feature>
<gene>
    <name evidence="3" type="primary">LOC108008641</name>
</gene>
<accession>A0AB39Z3U1</accession>